<evidence type="ECO:0000256" key="2">
    <source>
        <dbReference type="ARBA" id="ARBA00022723"/>
    </source>
</evidence>
<dbReference type="Pfam" id="PF00884">
    <property type="entry name" value="Sulfatase"/>
    <property type="match status" value="1"/>
</dbReference>
<protein>
    <submittedName>
        <fullName evidence="7">Arylsulfatase</fullName>
    </submittedName>
</protein>
<keyword evidence="3" id="KW-0378">Hydrolase</keyword>
<evidence type="ECO:0000256" key="1">
    <source>
        <dbReference type="ARBA" id="ARBA00008779"/>
    </source>
</evidence>
<dbReference type="GO" id="GO:0046872">
    <property type="term" value="F:metal ion binding"/>
    <property type="evidence" value="ECO:0007669"/>
    <property type="project" value="UniProtKB-KW"/>
</dbReference>
<evidence type="ECO:0000313" key="8">
    <source>
        <dbReference type="Proteomes" id="UP000542342"/>
    </source>
</evidence>
<feature type="chain" id="PRO_5031155508" evidence="5">
    <location>
        <begin position="20"/>
        <end position="577"/>
    </location>
</feature>
<dbReference type="PROSITE" id="PS00523">
    <property type="entry name" value="SULFATASE_1"/>
    <property type="match status" value="1"/>
</dbReference>
<gene>
    <name evidence="7" type="ORF">H0921_16880</name>
</gene>
<dbReference type="Proteomes" id="UP000542342">
    <property type="component" value="Unassembled WGS sequence"/>
</dbReference>
<dbReference type="EMBL" id="JACEFB010000020">
    <property type="protein sequence ID" value="MBA2227836.1"/>
    <property type="molecule type" value="Genomic_DNA"/>
</dbReference>
<dbReference type="InterPro" id="IPR017850">
    <property type="entry name" value="Alkaline_phosphatase_core_sf"/>
</dbReference>
<name>A0A7V8VH42_9BACT</name>
<dbReference type="CDD" id="cd16146">
    <property type="entry name" value="ARS_like"/>
    <property type="match status" value="1"/>
</dbReference>
<feature type="signal peptide" evidence="5">
    <location>
        <begin position="1"/>
        <end position="19"/>
    </location>
</feature>
<comment type="similarity">
    <text evidence="1">Belongs to the sulfatase family.</text>
</comment>
<dbReference type="RefSeq" id="WP_194539700.1">
    <property type="nucleotide sequence ID" value="NZ_JACEFB010000020.1"/>
</dbReference>
<keyword evidence="4" id="KW-0106">Calcium</keyword>
<feature type="domain" description="Sulfatase N-terminal" evidence="6">
    <location>
        <begin position="22"/>
        <end position="350"/>
    </location>
</feature>
<dbReference type="GO" id="GO:0004065">
    <property type="term" value="F:arylsulfatase activity"/>
    <property type="evidence" value="ECO:0007669"/>
    <property type="project" value="TreeGrafter"/>
</dbReference>
<evidence type="ECO:0000256" key="5">
    <source>
        <dbReference type="SAM" id="SignalP"/>
    </source>
</evidence>
<dbReference type="InterPro" id="IPR050738">
    <property type="entry name" value="Sulfatase"/>
</dbReference>
<keyword evidence="8" id="KW-1185">Reference proteome</keyword>
<dbReference type="PANTHER" id="PTHR42693">
    <property type="entry name" value="ARYLSULFATASE FAMILY MEMBER"/>
    <property type="match status" value="1"/>
</dbReference>
<evidence type="ECO:0000256" key="4">
    <source>
        <dbReference type="ARBA" id="ARBA00022837"/>
    </source>
</evidence>
<dbReference type="SUPFAM" id="SSF53649">
    <property type="entry name" value="Alkaline phosphatase-like"/>
    <property type="match status" value="1"/>
</dbReference>
<accession>A0A7V8VH42</accession>
<sequence>MRAWLCGLGLLLSGLPVQAAPPNLVLIISDDQGYGDLGCHGNPVLRTPHLDRLARQSVWLKNFYVSPVCSPTRASLLTGLYSYRTGVVDTYLGRALMRPQVRTLAEHLAQAGYRTGLFGKWHLGDNYPLRPEDRGFHETLWHLGGGLAQPSDPPWVDPRRAYFDPVLQRNGQEVQGRGYCTDLFTRSAIQFILRHKDRPFFAYIAYNAPHAPFQVPPEGVQFYRQRDLTPRAFPKIGQPWWNGPKKLDTEAIAAAYGMIENLDANIGRLLQTLHEHGLAERTLVVFLTDNGPGGVRWNAGLRGRKGTVYEGGIRVPCYVCWPHRLKGGQVLEWPLAHIDLVPTLCELCGVPWREPCDGRSFAPWLLGSSEPWPDRTLFFQWHRGDTPEQFRAFAARGPRYKLVQAAGTGPGSSWKPRYELFDLSTDPYEETDLAEKMPEMVERLRREYAAWFTEVTRQGFAPPRLVLGSPQAPEVRLSRQDWRGPRAGWSADSLGHWAVHVARPGRYRFTLHAAVPIQQWELLCEQAQPPRQHGHGTGQTTLCLDSLRLQAGEARLEIRLNDPPVGPTHVIVEYLGP</sequence>
<evidence type="ECO:0000313" key="7">
    <source>
        <dbReference type="EMBL" id="MBA2227836.1"/>
    </source>
</evidence>
<dbReference type="InterPro" id="IPR024607">
    <property type="entry name" value="Sulfatase_CS"/>
</dbReference>
<comment type="caution">
    <text evidence="7">The sequence shown here is derived from an EMBL/GenBank/DDBJ whole genome shotgun (WGS) entry which is preliminary data.</text>
</comment>
<dbReference type="Gene3D" id="3.40.720.10">
    <property type="entry name" value="Alkaline Phosphatase, subunit A"/>
    <property type="match status" value="1"/>
</dbReference>
<organism evidence="7 8">
    <name type="scientific">Thermogemmata fonticola</name>
    <dbReference type="NCBI Taxonomy" id="2755323"/>
    <lineage>
        <taxon>Bacteria</taxon>
        <taxon>Pseudomonadati</taxon>
        <taxon>Planctomycetota</taxon>
        <taxon>Planctomycetia</taxon>
        <taxon>Gemmatales</taxon>
        <taxon>Gemmataceae</taxon>
        <taxon>Thermogemmata</taxon>
    </lineage>
</organism>
<dbReference type="PANTHER" id="PTHR42693:SF53">
    <property type="entry name" value="ENDO-4-O-SULFATASE"/>
    <property type="match status" value="1"/>
</dbReference>
<keyword evidence="5" id="KW-0732">Signal</keyword>
<dbReference type="InterPro" id="IPR000917">
    <property type="entry name" value="Sulfatase_N"/>
</dbReference>
<dbReference type="Gene3D" id="3.30.1120.10">
    <property type="match status" value="1"/>
</dbReference>
<evidence type="ECO:0000256" key="3">
    <source>
        <dbReference type="ARBA" id="ARBA00022801"/>
    </source>
</evidence>
<reference evidence="7 8" key="1">
    <citation type="submission" date="2020-07" db="EMBL/GenBank/DDBJ databases">
        <title>Thermogemmata thermophila gen. nov., sp. nov., a novel moderate thermophilic planctomycete from a Kamchatka hot spring.</title>
        <authorList>
            <person name="Elcheninov A.G."/>
            <person name="Podosokorskaya O.A."/>
            <person name="Kovaleva O.L."/>
            <person name="Novikov A."/>
            <person name="Bonch-Osmolovskaya E.A."/>
            <person name="Toshchakov S.V."/>
            <person name="Kublanov I.V."/>
        </authorList>
    </citation>
    <scope>NUCLEOTIDE SEQUENCE [LARGE SCALE GENOMIC DNA]</scope>
    <source>
        <strain evidence="7 8">2918</strain>
    </source>
</reference>
<dbReference type="AlphaFoldDB" id="A0A7V8VH42"/>
<proteinExistence type="inferred from homology"/>
<evidence type="ECO:0000259" key="6">
    <source>
        <dbReference type="Pfam" id="PF00884"/>
    </source>
</evidence>
<keyword evidence="2" id="KW-0479">Metal-binding</keyword>